<evidence type="ECO:0000256" key="1">
    <source>
        <dbReference type="ARBA" id="ARBA00005702"/>
    </source>
</evidence>
<feature type="region of interest" description="Disordered" evidence="3">
    <location>
        <begin position="29"/>
        <end position="53"/>
    </location>
</feature>
<name>A0A7I8VG42_9ANNE</name>
<evidence type="ECO:0000313" key="4">
    <source>
        <dbReference type="EMBL" id="CAD5114256.1"/>
    </source>
</evidence>
<sequence length="199" mass="22620">MRQLQGFMKYILFDVLDDEFYGNVATSVENDTTSKRTSSPLTPATEEDNFNSRREQEWRDELAKLEDDITTLRQVLHYKIEQTNELKHKLGITPIKEFQQDLKTGIQNIKESETYQKTGEVFKSVGAKMGGVFSLTKNKLGGMRNSTAFRSFEERIGGAVSNVKSRVRGSKTEEDFESVLKETKEEEARQPSIPSAPPS</sequence>
<dbReference type="OrthoDB" id="10000687at2759"/>
<keyword evidence="2" id="KW-0175">Coiled coil</keyword>
<organism evidence="4 5">
    <name type="scientific">Dimorphilus gyrociliatus</name>
    <dbReference type="NCBI Taxonomy" id="2664684"/>
    <lineage>
        <taxon>Eukaryota</taxon>
        <taxon>Metazoa</taxon>
        <taxon>Spiralia</taxon>
        <taxon>Lophotrochozoa</taxon>
        <taxon>Annelida</taxon>
        <taxon>Polychaeta</taxon>
        <taxon>Polychaeta incertae sedis</taxon>
        <taxon>Dinophilidae</taxon>
        <taxon>Dimorphilus</taxon>
    </lineage>
</organism>
<proteinExistence type="inferred from homology"/>
<evidence type="ECO:0000256" key="2">
    <source>
        <dbReference type="ARBA" id="ARBA00023054"/>
    </source>
</evidence>
<keyword evidence="5" id="KW-1185">Reference proteome</keyword>
<feature type="compositionally biased region" description="Polar residues" evidence="3">
    <location>
        <begin position="29"/>
        <end position="42"/>
    </location>
</feature>
<dbReference type="Pfam" id="PF04201">
    <property type="entry name" value="TPD52"/>
    <property type="match status" value="1"/>
</dbReference>
<feature type="region of interest" description="Disordered" evidence="3">
    <location>
        <begin position="163"/>
        <end position="199"/>
    </location>
</feature>
<accession>A0A7I8VG42</accession>
<comment type="caution">
    <text evidence="4">The sequence shown here is derived from an EMBL/GenBank/DDBJ whole genome shotgun (WGS) entry which is preliminary data.</text>
</comment>
<comment type="similarity">
    <text evidence="1">Belongs to the TPD52 family.</text>
</comment>
<protein>
    <submittedName>
        <fullName evidence="4">DgyrCDS3397</fullName>
    </submittedName>
</protein>
<dbReference type="PANTHER" id="PTHR19307">
    <property type="entry name" value="TUMOR PROTEIN D52"/>
    <property type="match status" value="1"/>
</dbReference>
<dbReference type="GO" id="GO:0005737">
    <property type="term" value="C:cytoplasm"/>
    <property type="evidence" value="ECO:0007669"/>
    <property type="project" value="TreeGrafter"/>
</dbReference>
<dbReference type="PANTHER" id="PTHR19307:SF14">
    <property type="entry name" value="TUMOR PROTEIN D52"/>
    <property type="match status" value="1"/>
</dbReference>
<dbReference type="Proteomes" id="UP000549394">
    <property type="component" value="Unassembled WGS sequence"/>
</dbReference>
<evidence type="ECO:0000313" key="5">
    <source>
        <dbReference type="Proteomes" id="UP000549394"/>
    </source>
</evidence>
<feature type="compositionally biased region" description="Basic and acidic residues" evidence="3">
    <location>
        <begin position="170"/>
        <end position="189"/>
    </location>
</feature>
<gene>
    <name evidence="4" type="ORF">DGYR_LOCUS3121</name>
</gene>
<dbReference type="AlphaFoldDB" id="A0A7I8VG42"/>
<reference evidence="4 5" key="1">
    <citation type="submission" date="2020-08" db="EMBL/GenBank/DDBJ databases">
        <authorList>
            <person name="Hejnol A."/>
        </authorList>
    </citation>
    <scope>NUCLEOTIDE SEQUENCE [LARGE SCALE GENOMIC DNA]</scope>
</reference>
<evidence type="ECO:0000256" key="3">
    <source>
        <dbReference type="SAM" id="MobiDB-lite"/>
    </source>
</evidence>
<dbReference type="EMBL" id="CAJFCJ010000005">
    <property type="protein sequence ID" value="CAD5114256.1"/>
    <property type="molecule type" value="Genomic_DNA"/>
</dbReference>
<dbReference type="InterPro" id="IPR007327">
    <property type="entry name" value="TPD52"/>
</dbReference>